<evidence type="ECO:0000256" key="11">
    <source>
        <dbReference type="ARBA" id="ARBA00023242"/>
    </source>
</evidence>
<protein>
    <submittedName>
        <fullName evidence="13">Crossover junction endonuclease EME1</fullName>
    </submittedName>
</protein>
<dbReference type="Pfam" id="PF21292">
    <property type="entry name" value="EME1-MUS81_C"/>
    <property type="match status" value="1"/>
</dbReference>
<comment type="subcellular location">
    <subcellularLocation>
        <location evidence="2">Nucleus</location>
    </subcellularLocation>
</comment>
<evidence type="ECO:0000256" key="1">
    <source>
        <dbReference type="ARBA" id="ARBA00001946"/>
    </source>
</evidence>
<evidence type="ECO:0000256" key="3">
    <source>
        <dbReference type="ARBA" id="ARBA00022722"/>
    </source>
</evidence>
<comment type="caution">
    <text evidence="13">The sequence shown here is derived from an EMBL/GenBank/DDBJ whole genome shotgun (WGS) entry which is preliminary data.</text>
</comment>
<evidence type="ECO:0000256" key="2">
    <source>
        <dbReference type="ARBA" id="ARBA00004123"/>
    </source>
</evidence>
<dbReference type="GO" id="GO:0004519">
    <property type="term" value="F:endonuclease activity"/>
    <property type="evidence" value="ECO:0007669"/>
    <property type="project" value="UniProtKB-KW"/>
</dbReference>
<evidence type="ECO:0000313" key="14">
    <source>
        <dbReference type="Proteomes" id="UP001651158"/>
    </source>
</evidence>
<dbReference type="Gene3D" id="1.10.150.670">
    <property type="entry name" value="Crossover junction endonuclease EME1, DNA-binding domain"/>
    <property type="match status" value="1"/>
</dbReference>
<proteinExistence type="predicted"/>
<accession>A0ABR4Q445</accession>
<dbReference type="Gene3D" id="3.40.50.10130">
    <property type="match status" value="1"/>
</dbReference>
<evidence type="ECO:0000313" key="13">
    <source>
        <dbReference type="EMBL" id="KAL5104357.1"/>
    </source>
</evidence>
<keyword evidence="14" id="KW-1185">Reference proteome</keyword>
<keyword evidence="8" id="KW-0460">Magnesium</keyword>
<dbReference type="Proteomes" id="UP001651158">
    <property type="component" value="Unassembled WGS sequence"/>
</dbReference>
<keyword evidence="6" id="KW-0227">DNA damage</keyword>
<keyword evidence="11" id="KW-0539">Nucleus</keyword>
<evidence type="ECO:0000256" key="7">
    <source>
        <dbReference type="ARBA" id="ARBA00022801"/>
    </source>
</evidence>
<keyword evidence="3" id="KW-0540">Nuclease</keyword>
<keyword evidence="5 13" id="KW-0255">Endonuclease</keyword>
<evidence type="ECO:0000256" key="4">
    <source>
        <dbReference type="ARBA" id="ARBA00022723"/>
    </source>
</evidence>
<organism evidence="13 14">
    <name type="scientific">Taenia crassiceps</name>
    <dbReference type="NCBI Taxonomy" id="6207"/>
    <lineage>
        <taxon>Eukaryota</taxon>
        <taxon>Metazoa</taxon>
        <taxon>Spiralia</taxon>
        <taxon>Lophotrochozoa</taxon>
        <taxon>Platyhelminthes</taxon>
        <taxon>Cestoda</taxon>
        <taxon>Eucestoda</taxon>
        <taxon>Cyclophyllidea</taxon>
        <taxon>Taeniidae</taxon>
        <taxon>Taenia</taxon>
    </lineage>
</organism>
<keyword evidence="12" id="KW-0469">Meiosis</keyword>
<keyword evidence="10" id="KW-0234">DNA repair</keyword>
<sequence>MPKVTSRKRRSDVLLSEKFCRRLVSCSFDEAFLHEPQGFLAAVSARLNCENTNNGKSTFVKLPDWVTNPPALVRPILPNSCGSDGPVPLPFSISWQRYTPSGGTNGTIQLVSAEEPDVLIIILQSQLWSLLENESEVRDFSSMLQSLPQRRRVSIIAFAPRLSSTKERSFLDLLTRLQLECHLGGFQQASTVQNLALLVGNYTKAVCQRPFKKSRLDDRYGFSFLPASATTVAGAAAAPRFPLTTACRDFGVREEEVVRAWVHQTWLRQLATWRGMTGEVVHAVAEAFPTPRALFDAIHEASGGDSGGSPGMARLAELPIRRGAGVLATETRLGTAIANRIAAFFTSVDPDLLVDGTP</sequence>
<evidence type="ECO:0000256" key="6">
    <source>
        <dbReference type="ARBA" id="ARBA00022763"/>
    </source>
</evidence>
<keyword evidence="7" id="KW-0378">Hydrolase</keyword>
<evidence type="ECO:0000256" key="10">
    <source>
        <dbReference type="ARBA" id="ARBA00023204"/>
    </source>
</evidence>
<reference evidence="13 14" key="1">
    <citation type="journal article" date="2022" name="Front. Cell. Infect. Microbiol.">
        <title>The Genomes of Two Strains of Taenia crassiceps the Animal Model for the Study of Human Cysticercosis.</title>
        <authorList>
            <person name="Bobes R.J."/>
            <person name="Estrada K."/>
            <person name="Rios-Valencia D.G."/>
            <person name="Calderon-Gallegos A."/>
            <person name="de la Torre P."/>
            <person name="Carrero J.C."/>
            <person name="Sanchez-Flores A."/>
            <person name="Laclette J.P."/>
        </authorList>
    </citation>
    <scope>NUCLEOTIDE SEQUENCE [LARGE SCALE GENOMIC DNA]</scope>
    <source>
        <strain evidence="13">WFUcys</strain>
    </source>
</reference>
<dbReference type="EMBL" id="JAKROA010000013">
    <property type="protein sequence ID" value="KAL5104357.1"/>
    <property type="molecule type" value="Genomic_DNA"/>
</dbReference>
<dbReference type="PANTHER" id="PTHR21077">
    <property type="entry name" value="EME1 PROTEIN"/>
    <property type="match status" value="1"/>
</dbReference>
<name>A0ABR4Q445_9CEST</name>
<dbReference type="PANTHER" id="PTHR21077:SF5">
    <property type="entry name" value="CROSSOVER JUNCTION ENDONUCLEASE MMS4"/>
    <property type="match status" value="1"/>
</dbReference>
<dbReference type="InterPro" id="IPR042530">
    <property type="entry name" value="EME1/EME2_C"/>
</dbReference>
<comment type="cofactor">
    <cofactor evidence="1">
        <name>Mg(2+)</name>
        <dbReference type="ChEBI" id="CHEBI:18420"/>
    </cofactor>
</comment>
<dbReference type="InterPro" id="IPR033310">
    <property type="entry name" value="Mms4/EME1/EME2"/>
</dbReference>
<keyword evidence="4" id="KW-0479">Metal-binding</keyword>
<evidence type="ECO:0000256" key="5">
    <source>
        <dbReference type="ARBA" id="ARBA00022759"/>
    </source>
</evidence>
<evidence type="ECO:0000256" key="9">
    <source>
        <dbReference type="ARBA" id="ARBA00023172"/>
    </source>
</evidence>
<keyword evidence="9" id="KW-0233">DNA recombination</keyword>
<gene>
    <name evidence="13" type="ORF">TcWFU_009193</name>
</gene>
<evidence type="ECO:0000256" key="8">
    <source>
        <dbReference type="ARBA" id="ARBA00022842"/>
    </source>
</evidence>
<evidence type="ECO:0000256" key="12">
    <source>
        <dbReference type="ARBA" id="ARBA00023254"/>
    </source>
</evidence>